<evidence type="ECO:0000313" key="2">
    <source>
        <dbReference type="EMBL" id="TMR39007.1"/>
    </source>
</evidence>
<dbReference type="RefSeq" id="WP_138687972.1">
    <property type="nucleotide sequence ID" value="NZ_JBHSAZ010000013.1"/>
</dbReference>
<feature type="transmembrane region" description="Helical" evidence="1">
    <location>
        <begin position="22"/>
        <end position="44"/>
    </location>
</feature>
<feature type="transmembrane region" description="Helical" evidence="1">
    <location>
        <begin position="124"/>
        <end position="148"/>
    </location>
</feature>
<feature type="transmembrane region" description="Helical" evidence="1">
    <location>
        <begin position="460"/>
        <end position="478"/>
    </location>
</feature>
<evidence type="ECO:0000256" key="1">
    <source>
        <dbReference type="SAM" id="Phobius"/>
    </source>
</evidence>
<dbReference type="AlphaFoldDB" id="A0A5S4H1F4"/>
<keyword evidence="1" id="KW-0472">Membrane</keyword>
<sequence length="530" mass="54381">MSTLTGTGGLIRLILRRDRVRLPVWFGLVAVLVIGVAGSVAGAYPTEEARQAFLHTTNGDPTQLMMIGPIYDSSTAGLAVWRVRGQAALLIALASMFLVIRSTRGEEEAGRSELLGSAVVGRHAPLTAALAVAFAANLVTALVVTLGLAGQGLPLPGSLVMGLSVAAAGWVFAALAGLVAQLTASSRTATGIAATAMGVLYAVRAIADVENSPWVSWLSPFGWTQHMRPFAGDRYWPLLPVVGLVLLLTAGAYRMSARRDLGAGVLPPRLGPAVAAPGLRSSLALAWRLQRGMLLAWTVAFTAFGAGLGGAARSAAEQLNASEALRSLIERMGGVGRPADGFFAFVIYLMSQVITVYAIQATLRLRAEESAGRAEVVLTGPVGRLRWAGGHLAIVAAGSAIALAGTGLGMGLVHGLSTGDPGGEIARLLGASLTRLPSVLVLAAVCALAYGLLPRLAAVVAYGALGLCLVLEFAVELLHADPSILTVSPYAQTPGLPVAGFALTPLILLTVVATGLTAAGLAALRRRDVG</sequence>
<feature type="transmembrane region" description="Helical" evidence="1">
    <location>
        <begin position="83"/>
        <end position="103"/>
    </location>
</feature>
<feature type="transmembrane region" description="Helical" evidence="1">
    <location>
        <begin position="436"/>
        <end position="453"/>
    </location>
</feature>
<comment type="caution">
    <text evidence="2">The sequence shown here is derived from an EMBL/GenBank/DDBJ whole genome shotgun (WGS) entry which is preliminary data.</text>
</comment>
<proteinExistence type="predicted"/>
<gene>
    <name evidence="2" type="ORF">ETD85_02695</name>
</gene>
<dbReference type="EMBL" id="VCKX01000005">
    <property type="protein sequence ID" value="TMR39007.1"/>
    <property type="molecule type" value="Genomic_DNA"/>
</dbReference>
<keyword evidence="1" id="KW-0812">Transmembrane</keyword>
<feature type="transmembrane region" description="Helical" evidence="1">
    <location>
        <begin position="392"/>
        <end position="416"/>
    </location>
</feature>
<feature type="transmembrane region" description="Helical" evidence="1">
    <location>
        <begin position="498"/>
        <end position="524"/>
    </location>
</feature>
<feature type="transmembrane region" description="Helical" evidence="1">
    <location>
        <begin position="235"/>
        <end position="253"/>
    </location>
</feature>
<feature type="transmembrane region" description="Helical" evidence="1">
    <location>
        <begin position="189"/>
        <end position="207"/>
    </location>
</feature>
<evidence type="ECO:0000313" key="3">
    <source>
        <dbReference type="Proteomes" id="UP000306628"/>
    </source>
</evidence>
<keyword evidence="3" id="KW-1185">Reference proteome</keyword>
<accession>A0A5S4H1F4</accession>
<keyword evidence="1" id="KW-1133">Transmembrane helix</keyword>
<dbReference type="Proteomes" id="UP000306628">
    <property type="component" value="Unassembled WGS sequence"/>
</dbReference>
<protein>
    <submittedName>
        <fullName evidence="2">ABC transporter permease</fullName>
    </submittedName>
</protein>
<feature type="transmembrane region" description="Helical" evidence="1">
    <location>
        <begin position="160"/>
        <end position="182"/>
    </location>
</feature>
<feature type="transmembrane region" description="Helical" evidence="1">
    <location>
        <begin position="342"/>
        <end position="363"/>
    </location>
</feature>
<reference evidence="2 3" key="1">
    <citation type="submission" date="2019-05" db="EMBL/GenBank/DDBJ databases">
        <title>Draft genome sequence of Nonomuraea zeae DSM 100528.</title>
        <authorList>
            <person name="Saricaoglu S."/>
            <person name="Isik K."/>
        </authorList>
    </citation>
    <scope>NUCLEOTIDE SEQUENCE [LARGE SCALE GENOMIC DNA]</scope>
    <source>
        <strain evidence="2 3">DSM 100528</strain>
    </source>
</reference>
<dbReference type="OrthoDB" id="2014935at2"/>
<name>A0A5S4H1F4_9ACTN</name>
<feature type="transmembrane region" description="Helical" evidence="1">
    <location>
        <begin position="294"/>
        <end position="312"/>
    </location>
</feature>
<organism evidence="2 3">
    <name type="scientific">Nonomuraea zeae</name>
    <dbReference type="NCBI Taxonomy" id="1642303"/>
    <lineage>
        <taxon>Bacteria</taxon>
        <taxon>Bacillati</taxon>
        <taxon>Actinomycetota</taxon>
        <taxon>Actinomycetes</taxon>
        <taxon>Streptosporangiales</taxon>
        <taxon>Streptosporangiaceae</taxon>
        <taxon>Nonomuraea</taxon>
    </lineage>
</organism>